<proteinExistence type="predicted"/>
<reference evidence="2" key="1">
    <citation type="submission" date="2018-02" db="EMBL/GenBank/DDBJ databases">
        <title>Rhizophora mucronata_Transcriptome.</title>
        <authorList>
            <person name="Meera S.P."/>
            <person name="Sreeshan A."/>
            <person name="Augustine A."/>
        </authorList>
    </citation>
    <scope>NUCLEOTIDE SEQUENCE</scope>
    <source>
        <tissue evidence="2">Leaf</tissue>
    </source>
</reference>
<keyword evidence="1" id="KW-1133">Transmembrane helix</keyword>
<name>A0A2P2PU68_RHIMU</name>
<sequence>MILAHLDILLYSFIIISSLVLLAISINWVYVISLDRLVMTIDIAIDY</sequence>
<protein>
    <submittedName>
        <fullName evidence="2">Uncharacterized protein</fullName>
    </submittedName>
</protein>
<dbReference type="EMBL" id="GGEC01077786">
    <property type="protein sequence ID" value="MBX58270.1"/>
    <property type="molecule type" value="Transcribed_RNA"/>
</dbReference>
<keyword evidence="1" id="KW-0472">Membrane</keyword>
<keyword evidence="1" id="KW-0812">Transmembrane</keyword>
<evidence type="ECO:0000256" key="1">
    <source>
        <dbReference type="SAM" id="Phobius"/>
    </source>
</evidence>
<feature type="transmembrane region" description="Helical" evidence="1">
    <location>
        <begin position="9"/>
        <end position="30"/>
    </location>
</feature>
<dbReference type="AlphaFoldDB" id="A0A2P2PU68"/>
<accession>A0A2P2PU68</accession>
<evidence type="ECO:0000313" key="2">
    <source>
        <dbReference type="EMBL" id="MBX58270.1"/>
    </source>
</evidence>
<organism evidence="2">
    <name type="scientific">Rhizophora mucronata</name>
    <name type="common">Asiatic mangrove</name>
    <dbReference type="NCBI Taxonomy" id="61149"/>
    <lineage>
        <taxon>Eukaryota</taxon>
        <taxon>Viridiplantae</taxon>
        <taxon>Streptophyta</taxon>
        <taxon>Embryophyta</taxon>
        <taxon>Tracheophyta</taxon>
        <taxon>Spermatophyta</taxon>
        <taxon>Magnoliopsida</taxon>
        <taxon>eudicotyledons</taxon>
        <taxon>Gunneridae</taxon>
        <taxon>Pentapetalae</taxon>
        <taxon>rosids</taxon>
        <taxon>fabids</taxon>
        <taxon>Malpighiales</taxon>
        <taxon>Rhizophoraceae</taxon>
        <taxon>Rhizophora</taxon>
    </lineage>
</organism>